<organism evidence="1 2">
    <name type="scientific">Phyllobacterium sophorae</name>
    <dbReference type="NCBI Taxonomy" id="1520277"/>
    <lineage>
        <taxon>Bacteria</taxon>
        <taxon>Pseudomonadati</taxon>
        <taxon>Pseudomonadota</taxon>
        <taxon>Alphaproteobacteria</taxon>
        <taxon>Hyphomicrobiales</taxon>
        <taxon>Phyllobacteriaceae</taxon>
        <taxon>Phyllobacterium</taxon>
    </lineage>
</organism>
<comment type="caution">
    <text evidence="1">The sequence shown here is derived from an EMBL/GenBank/DDBJ whole genome shotgun (WGS) entry which is preliminary data.</text>
</comment>
<dbReference type="InterPro" id="IPR010385">
    <property type="entry name" value="DUF982"/>
</dbReference>
<keyword evidence="2" id="KW-1185">Reference proteome</keyword>
<dbReference type="Gene3D" id="6.10.250.730">
    <property type="match status" value="2"/>
</dbReference>
<evidence type="ECO:0000313" key="1">
    <source>
        <dbReference type="EMBL" id="PSH61889.1"/>
    </source>
</evidence>
<reference evidence="2" key="1">
    <citation type="submission" date="2017-11" db="EMBL/GenBank/DDBJ databases">
        <authorList>
            <person name="Kuznetsova I."/>
            <person name="Sazanova A."/>
            <person name="Chirak E."/>
            <person name="Safronova V."/>
            <person name="Willems A."/>
        </authorList>
    </citation>
    <scope>NUCLEOTIDE SEQUENCE [LARGE SCALE GENOMIC DNA]</scope>
    <source>
        <strain evidence="2">CCBAU 03422</strain>
    </source>
</reference>
<evidence type="ECO:0008006" key="3">
    <source>
        <dbReference type="Google" id="ProtNLM"/>
    </source>
</evidence>
<proteinExistence type="predicted"/>
<gene>
    <name evidence="1" type="ORF">CU103_21455</name>
</gene>
<dbReference type="AlphaFoldDB" id="A0A2P7B616"/>
<name>A0A2P7B616_9HYPH</name>
<dbReference type="Proteomes" id="UP000241764">
    <property type="component" value="Unassembled WGS sequence"/>
</dbReference>
<dbReference type="OrthoDB" id="7950883at2"/>
<sequence>MRKYPFRAVTVATKEAGRYRTITSVEEAGDFLAHDWPTQKGARHLKARIACLDAMERAVGINTAREAFIEAAKESEIYIGEGELASIASSHSIAIPRLSRLRDLPFPYVTIMTEHVGKERNISSVQEASEFLLHDWPIKNSRKLTAARQACLDALHGKITRTKARQAFIEAAREAEIYIGQKPLTV</sequence>
<evidence type="ECO:0000313" key="2">
    <source>
        <dbReference type="Proteomes" id="UP000241764"/>
    </source>
</evidence>
<dbReference type="EMBL" id="PGGM01000011">
    <property type="protein sequence ID" value="PSH61889.1"/>
    <property type="molecule type" value="Genomic_DNA"/>
</dbReference>
<accession>A0A2P7B616</accession>
<dbReference type="RefSeq" id="WP_106666062.1">
    <property type="nucleotide sequence ID" value="NZ_PGGM01000011.1"/>
</dbReference>
<protein>
    <recommendedName>
        <fullName evidence="3">DUF982 domain-containing protein</fullName>
    </recommendedName>
</protein>
<dbReference type="Pfam" id="PF06169">
    <property type="entry name" value="DUF982"/>
    <property type="match status" value="2"/>
</dbReference>